<feature type="domain" description="LysM" evidence="3">
    <location>
        <begin position="95"/>
        <end position="142"/>
    </location>
</feature>
<dbReference type="Proteomes" id="UP000199584">
    <property type="component" value="Unassembled WGS sequence"/>
</dbReference>
<dbReference type="OrthoDB" id="1807484at2"/>
<keyword evidence="5" id="KW-1185">Reference proteome</keyword>
<dbReference type="Gene3D" id="3.10.350.10">
    <property type="entry name" value="LysM domain"/>
    <property type="match status" value="1"/>
</dbReference>
<evidence type="ECO:0000259" key="3">
    <source>
        <dbReference type="PROSITE" id="PS51782"/>
    </source>
</evidence>
<evidence type="ECO:0000313" key="5">
    <source>
        <dbReference type="Proteomes" id="UP000199584"/>
    </source>
</evidence>
<organism evidence="4 5">
    <name type="scientific">Desulfoscipio geothermicus DSM 3669</name>
    <dbReference type="NCBI Taxonomy" id="1121426"/>
    <lineage>
        <taxon>Bacteria</taxon>
        <taxon>Bacillati</taxon>
        <taxon>Bacillota</taxon>
        <taxon>Clostridia</taxon>
        <taxon>Eubacteriales</taxon>
        <taxon>Desulfallaceae</taxon>
        <taxon>Desulfoscipio</taxon>
    </lineage>
</organism>
<dbReference type="Pfam" id="PF01476">
    <property type="entry name" value="LysM"/>
    <property type="match status" value="1"/>
</dbReference>
<reference evidence="5" key="1">
    <citation type="submission" date="2016-10" db="EMBL/GenBank/DDBJ databases">
        <authorList>
            <person name="Varghese N."/>
            <person name="Submissions S."/>
        </authorList>
    </citation>
    <scope>NUCLEOTIDE SEQUENCE [LARGE SCALE GENOMIC DNA]</scope>
    <source>
        <strain evidence="5">DSM 3669</strain>
    </source>
</reference>
<keyword evidence="2" id="KW-0472">Membrane</keyword>
<dbReference type="InterPro" id="IPR036779">
    <property type="entry name" value="LysM_dom_sf"/>
</dbReference>
<accession>A0A1I6CRS8</accession>
<keyword evidence="1" id="KW-0175">Coiled coil</keyword>
<dbReference type="AlphaFoldDB" id="A0A1I6CRS8"/>
<dbReference type="CDD" id="cd00118">
    <property type="entry name" value="LysM"/>
    <property type="match status" value="1"/>
</dbReference>
<dbReference type="InterPro" id="IPR018392">
    <property type="entry name" value="LysM"/>
</dbReference>
<dbReference type="SMART" id="SM00257">
    <property type="entry name" value="LysM"/>
    <property type="match status" value="1"/>
</dbReference>
<proteinExistence type="predicted"/>
<keyword evidence="2" id="KW-1133">Transmembrane helix</keyword>
<dbReference type="EMBL" id="FOYM01000001">
    <property type="protein sequence ID" value="SFQ95817.1"/>
    <property type="molecule type" value="Genomic_DNA"/>
</dbReference>
<feature type="coiled-coil region" evidence="1">
    <location>
        <begin position="59"/>
        <end position="93"/>
    </location>
</feature>
<sequence>MKISAYEGKVVKEIEESINKNKKLHWKAILYLSAGVVFIFLLLTAWNAHQETVILKTTVNSLKAENNVLKKENITLKEELRSYRTKKETSQNKYIYYEIKQNDTLGSISLHYYGTEIYAAKLAEMNGLTVNSTLRVGQVIKVPKKPDK</sequence>
<dbReference type="SUPFAM" id="SSF54106">
    <property type="entry name" value="LysM domain"/>
    <property type="match status" value="1"/>
</dbReference>
<dbReference type="RefSeq" id="WP_092481637.1">
    <property type="nucleotide sequence ID" value="NZ_FOYM01000001.1"/>
</dbReference>
<feature type="transmembrane region" description="Helical" evidence="2">
    <location>
        <begin position="28"/>
        <end position="46"/>
    </location>
</feature>
<dbReference type="PROSITE" id="PS51782">
    <property type="entry name" value="LYSM"/>
    <property type="match status" value="1"/>
</dbReference>
<keyword evidence="2" id="KW-0812">Transmembrane</keyword>
<protein>
    <submittedName>
        <fullName evidence="4">LysM domain-containing protein</fullName>
    </submittedName>
</protein>
<name>A0A1I6CRS8_9FIRM</name>
<evidence type="ECO:0000256" key="1">
    <source>
        <dbReference type="SAM" id="Coils"/>
    </source>
</evidence>
<evidence type="ECO:0000313" key="4">
    <source>
        <dbReference type="EMBL" id="SFQ95817.1"/>
    </source>
</evidence>
<evidence type="ECO:0000256" key="2">
    <source>
        <dbReference type="SAM" id="Phobius"/>
    </source>
</evidence>
<gene>
    <name evidence="4" type="ORF">SAMN05660706_101257</name>
</gene>